<reference evidence="2" key="1">
    <citation type="journal article" date="2015" name="Cell">
        <title>Evolution of the Grain Dispersal System in Barley.</title>
        <authorList>
            <person name="Pourkheirandish M."/>
            <person name="Hensel G."/>
            <person name="Kilian B."/>
            <person name="Willcox G."/>
            <person name="Senthil N."/>
            <person name="Chen G."/>
            <person name="Sameri M."/>
            <person name="Sakuma S."/>
            <person name="Dhanagond S."/>
            <person name="Sharma R."/>
            <person name="Mascher M."/>
            <person name="Himmelbach A."/>
            <person name="Gottwald S."/>
            <person name="Azhaguvel P."/>
            <person name="Nair S."/>
            <person name="Tagiri A."/>
            <person name="Yukuhiro F."/>
            <person name="Nagamura Y."/>
            <person name="Kanamori H."/>
            <person name="Matsumoto T."/>
            <person name="Middleton C.P."/>
            <person name="Wicker T."/>
            <person name="Walther A."/>
            <person name="Waugh R."/>
            <person name="Fincher G.B."/>
            <person name="Stein N."/>
            <person name="Kumlehn J."/>
            <person name="Sato K."/>
            <person name="Komatsuda T."/>
        </authorList>
    </citation>
    <scope>NUCLEOTIDE SEQUENCE</scope>
</reference>
<feature type="region of interest" description="Disordered" evidence="1">
    <location>
        <begin position="102"/>
        <end position="121"/>
    </location>
</feature>
<accession>A0A0K1RKU5</accession>
<sequence length="226" mass="23956">MEVWRKTAAEASARSLTYINATNAVVEAIMAARQRYALASEDCRRFRPVVHPPPNAGQGASAGGDFVELAIDRIKRFSRFQAVLVPLRCACAHRAPGPGQRAVVAPQVATPPRRRCPPRGDGAALPALGEVARPCGPRRLPRHAQAAIAASIGPCLGARGRAAPATRDGRPGHGGGRGGADAPRHCRPVLRRLDASAWLIARAAVKQWLGFPPIKVQMICRSVSTA</sequence>
<evidence type="ECO:0000313" key="2">
    <source>
        <dbReference type="EMBL" id="AKV62210.1"/>
    </source>
</evidence>
<evidence type="ECO:0000256" key="1">
    <source>
        <dbReference type="SAM" id="MobiDB-lite"/>
    </source>
</evidence>
<protein>
    <submittedName>
        <fullName evidence="2">BTR2 isoform B2Isof24</fullName>
    </submittedName>
</protein>
<dbReference type="AlphaFoldDB" id="A0A0K1RKU5"/>
<proteinExistence type="predicted"/>
<feature type="region of interest" description="Disordered" evidence="1">
    <location>
        <begin position="160"/>
        <end position="184"/>
    </location>
</feature>
<dbReference type="EMBL" id="KR813774">
    <property type="protein sequence ID" value="AKV62210.1"/>
    <property type="molecule type" value="Genomic_DNA"/>
</dbReference>
<name>A0A0K1RKU5_HORVV</name>
<organism evidence="2">
    <name type="scientific">Hordeum vulgare subsp. vulgare</name>
    <name type="common">Domesticated barley</name>
    <dbReference type="NCBI Taxonomy" id="112509"/>
    <lineage>
        <taxon>Eukaryota</taxon>
        <taxon>Viridiplantae</taxon>
        <taxon>Streptophyta</taxon>
        <taxon>Embryophyta</taxon>
        <taxon>Tracheophyta</taxon>
        <taxon>Spermatophyta</taxon>
        <taxon>Magnoliopsida</taxon>
        <taxon>Liliopsida</taxon>
        <taxon>Poales</taxon>
        <taxon>Poaceae</taxon>
        <taxon>BOP clade</taxon>
        <taxon>Pooideae</taxon>
        <taxon>Triticodae</taxon>
        <taxon>Triticeae</taxon>
        <taxon>Hordeinae</taxon>
        <taxon>Hordeum</taxon>
    </lineage>
</organism>